<proteinExistence type="predicted"/>
<evidence type="ECO:0000313" key="3">
    <source>
        <dbReference type="Proteomes" id="UP000654075"/>
    </source>
</evidence>
<dbReference type="AlphaFoldDB" id="A0A813E697"/>
<reference evidence="2" key="1">
    <citation type="submission" date="2021-02" db="EMBL/GenBank/DDBJ databases">
        <authorList>
            <person name="Dougan E. K."/>
            <person name="Rhodes N."/>
            <person name="Thang M."/>
            <person name="Chan C."/>
        </authorList>
    </citation>
    <scope>NUCLEOTIDE SEQUENCE</scope>
</reference>
<dbReference type="Proteomes" id="UP000654075">
    <property type="component" value="Unassembled WGS sequence"/>
</dbReference>
<accession>A0A813E697</accession>
<feature type="compositionally biased region" description="Polar residues" evidence="1">
    <location>
        <begin position="24"/>
        <end position="46"/>
    </location>
</feature>
<feature type="compositionally biased region" description="Low complexity" evidence="1">
    <location>
        <begin position="1"/>
        <end position="21"/>
    </location>
</feature>
<evidence type="ECO:0000256" key="1">
    <source>
        <dbReference type="SAM" id="MobiDB-lite"/>
    </source>
</evidence>
<gene>
    <name evidence="2" type="ORF">PGLA1383_LOCUS12971</name>
</gene>
<comment type="caution">
    <text evidence="2">The sequence shown here is derived from an EMBL/GenBank/DDBJ whole genome shotgun (WGS) entry which is preliminary data.</text>
</comment>
<protein>
    <submittedName>
        <fullName evidence="2">Uncharacterized protein</fullName>
    </submittedName>
</protein>
<feature type="region of interest" description="Disordered" evidence="1">
    <location>
        <begin position="1"/>
        <end position="46"/>
    </location>
</feature>
<keyword evidence="3" id="KW-1185">Reference proteome</keyword>
<dbReference type="EMBL" id="CAJNNV010007058">
    <property type="protein sequence ID" value="CAE8594426.1"/>
    <property type="molecule type" value="Genomic_DNA"/>
</dbReference>
<organism evidence="2 3">
    <name type="scientific">Polarella glacialis</name>
    <name type="common">Dinoflagellate</name>
    <dbReference type="NCBI Taxonomy" id="89957"/>
    <lineage>
        <taxon>Eukaryota</taxon>
        <taxon>Sar</taxon>
        <taxon>Alveolata</taxon>
        <taxon>Dinophyceae</taxon>
        <taxon>Suessiales</taxon>
        <taxon>Suessiaceae</taxon>
        <taxon>Polarella</taxon>
    </lineage>
</organism>
<sequence length="473" mass="50730">MAPAASKSLGRSPSLPSLSDESSTRVGTAASSSSCPAGRETASQQLVGRSSLGSLPSLLLPRSRDRGVDQHGASLLVALGCMRLAEVADFRRLVLQFPSHGAGAKIRGAFRTRVAELLSAVGHAALAQAADALALVHDVDDGSSSSRGFCWSKTSAISRLEPLLCPHKALEDRIGKLAIQGRKDVSLLASCLQVASGLQERGLVREHLPSAVSKQLLRWSESVQLTELRRLQPVLRRVVEIEPLMRSWLEQRLVRRAAQGFQLCPGQLGGFAQLLLDIQESLRPLDGPGVPVLDPPSVYYLPPLRLAVLDALRLVLLRWPMERLANEFRGPVISLCQAFPLDIGVQVRLAVSARTVLELEACAETVLMEGDCVYLQERLLRWATFAGCAAAEGFLCPGPVPLAQLLGGPLVQASVAFCTAAVTPGCAEMPSGFKGHIPQLRVRSLELLDAMAVVKRHLLMQCSDIEAAEGNRG</sequence>
<evidence type="ECO:0000313" key="2">
    <source>
        <dbReference type="EMBL" id="CAE8594426.1"/>
    </source>
</evidence>
<name>A0A813E697_POLGL</name>